<sequence>MPRKNASPGKSRDTSRNSPPRRRWLRWLLRGALVLFALALVVGIPVFYVLDKQVRAEFEALRWQVPTRVYARPLALAPGIRLDAATLEIDLLAAGYRDDGVGDTPATYQRNGDRFRIATRGFTDVDGPVPRARIEVVLAGGRVQALRDRAADKPLAAARIDPARIATLYGNVQEERRLVRIRDVPSLLVTGLQAVEDRNFKHHHGVDPWGVLRAAWVNLREGEIEQGASTLTQQLVRSLFLSRDVNWSRKLKEAAYALIIEFRYDKERILETYLNQVYLGQQGNQAVHGVAAASEFWFGRDLSSLRTEDMALLVGMVKGPPTYDPRRHPERAKERRDLVLSVWEELELIPPEEAARARAAPLGVSARPGLARNRNPAFMDLVRRQLARDYPADALRGAGLTVLTTLAPSAQLLSEQAVSDTLGKVQRADGPPLQAGLVVTDAHAGEVLAMVGNRVPDQPGFNRALEAQRPVGSLLKPMVYLLALAQPDRWSLATPVEDTPVTVTLANGRTWSPDNADGRSHGTVSLMDALSRSYNQATVRIGMDVGPDRLAELLKVLAGLRAPANPSLILGAVDLSPFAMAQSYQFLASGGRIQPLRAVRAVLDPQGAAINRYDFDTQPAQEGDAIAARLVTVALQDAVRNGTGRALLNDGLGRLSPAGKTGTSNDSRDSWFAGYTGDHLAVVWVGNDQNEPTGLYGSTGAMKVWSALFTKLPTAPLDVGDAGLEYGWVAADRFATTEEDCEGARRFPFVAGYLPPDHASCRERDWLDWFRFGGGDRADERADRDERGAERSDDRRDAPRSRGEEIDAERERIRDLRDRSRTRERWRQRRP</sequence>
<evidence type="ECO:0000256" key="9">
    <source>
        <dbReference type="ARBA" id="ARBA00022670"/>
    </source>
</evidence>
<dbReference type="PANTHER" id="PTHR32282:SF11">
    <property type="entry name" value="PENICILLIN-BINDING PROTEIN 1B"/>
    <property type="match status" value="1"/>
</dbReference>
<reference evidence="30 31" key="1">
    <citation type="submission" date="2013-09" db="EMBL/GenBank/DDBJ databases">
        <title>Genome sequencing of Arenimonas composti.</title>
        <authorList>
            <person name="Chen F."/>
            <person name="Wang G."/>
        </authorList>
    </citation>
    <scope>NUCLEOTIDE SEQUENCE [LARGE SCALE GENOMIC DNA]</scope>
    <source>
        <strain evidence="30 31">TR7-09</strain>
    </source>
</reference>
<evidence type="ECO:0000256" key="6">
    <source>
        <dbReference type="ARBA" id="ARBA00018637"/>
    </source>
</evidence>
<keyword evidence="18 23" id="KW-0961">Cell wall biogenesis/degradation</keyword>
<dbReference type="SUPFAM" id="SSF56601">
    <property type="entry name" value="beta-lactamase/transpeptidase-like"/>
    <property type="match status" value="1"/>
</dbReference>
<dbReference type="PIRSF" id="PIRSF002799">
    <property type="entry name" value="PBP_1b"/>
    <property type="match status" value="1"/>
</dbReference>
<keyword evidence="11 23" id="KW-0808">Transferase</keyword>
<feature type="domain" description="Penicillin-binding protein transpeptidase" evidence="27">
    <location>
        <begin position="437"/>
        <end position="687"/>
    </location>
</feature>
<keyword evidence="26" id="KW-1133">Transmembrane helix</keyword>
<dbReference type="InterPro" id="IPR012338">
    <property type="entry name" value="Beta-lactam/transpept-like"/>
</dbReference>
<dbReference type="SUPFAM" id="SSF53955">
    <property type="entry name" value="Lysozyme-like"/>
    <property type="match status" value="1"/>
</dbReference>
<dbReference type="GO" id="GO:0071555">
    <property type="term" value="P:cell wall organization"/>
    <property type="evidence" value="ECO:0007669"/>
    <property type="project" value="UniProtKB-UniRule"/>
</dbReference>
<evidence type="ECO:0000256" key="13">
    <source>
        <dbReference type="ARBA" id="ARBA00022960"/>
    </source>
</evidence>
<dbReference type="Gene3D" id="1.10.3810.10">
    <property type="entry name" value="Biosynthetic peptidoglycan transglycosylase-like"/>
    <property type="match status" value="1"/>
</dbReference>
<dbReference type="GO" id="GO:0009274">
    <property type="term" value="C:peptidoglycan-based cell wall"/>
    <property type="evidence" value="ECO:0007669"/>
    <property type="project" value="UniProtKB-UniRule"/>
</dbReference>
<dbReference type="GO" id="GO:0009002">
    <property type="term" value="F:serine-type D-Ala-D-Ala carboxypeptidase activity"/>
    <property type="evidence" value="ECO:0007669"/>
    <property type="project" value="UniProtKB-EC"/>
</dbReference>
<keyword evidence="14 23" id="KW-0573">Peptidoglycan synthesis</keyword>
<dbReference type="InterPro" id="IPR028166">
    <property type="entry name" value="UB2H"/>
</dbReference>
<keyword evidence="9" id="KW-0645">Protease</keyword>
<evidence type="ECO:0000313" key="30">
    <source>
        <dbReference type="EMBL" id="KFN51412.1"/>
    </source>
</evidence>
<evidence type="ECO:0000256" key="3">
    <source>
        <dbReference type="ARBA" id="ARBA00004752"/>
    </source>
</evidence>
<evidence type="ECO:0000256" key="17">
    <source>
        <dbReference type="ARBA" id="ARBA00023268"/>
    </source>
</evidence>
<comment type="subcellular location">
    <subcellularLocation>
        <location evidence="2">Cell membrane</location>
    </subcellularLocation>
</comment>
<evidence type="ECO:0000256" key="18">
    <source>
        <dbReference type="ARBA" id="ARBA00023316"/>
    </source>
</evidence>
<keyword evidence="17" id="KW-0511">Multifunctional enzyme</keyword>
<evidence type="ECO:0000256" key="23">
    <source>
        <dbReference type="PIRNR" id="PIRNR002799"/>
    </source>
</evidence>
<dbReference type="Pfam" id="PF00905">
    <property type="entry name" value="Transpeptidase"/>
    <property type="match status" value="1"/>
</dbReference>
<evidence type="ECO:0000256" key="20">
    <source>
        <dbReference type="ARBA" id="ARBA00034000"/>
    </source>
</evidence>
<organism evidence="30 31">
    <name type="scientific">Arenimonas composti TR7-09 = DSM 18010</name>
    <dbReference type="NCBI Taxonomy" id="1121013"/>
    <lineage>
        <taxon>Bacteria</taxon>
        <taxon>Pseudomonadati</taxon>
        <taxon>Pseudomonadota</taxon>
        <taxon>Gammaproteobacteria</taxon>
        <taxon>Lysobacterales</taxon>
        <taxon>Lysobacteraceae</taxon>
        <taxon>Arenimonas</taxon>
    </lineage>
</organism>
<keyword evidence="26" id="KW-0812">Transmembrane</keyword>
<dbReference type="GO" id="GO:0008658">
    <property type="term" value="F:penicillin binding"/>
    <property type="evidence" value="ECO:0007669"/>
    <property type="project" value="UniProtKB-UniRule"/>
</dbReference>
<dbReference type="InterPro" id="IPR023346">
    <property type="entry name" value="Lysozyme-like_dom_sf"/>
</dbReference>
<keyword evidence="8" id="KW-0121">Carboxypeptidase</keyword>
<dbReference type="GO" id="GO:0008360">
    <property type="term" value="P:regulation of cell shape"/>
    <property type="evidence" value="ECO:0007669"/>
    <property type="project" value="UniProtKB-UniRule"/>
</dbReference>
<dbReference type="Gene3D" id="3.30.2060.10">
    <property type="entry name" value="Penicillin-binding protein 1b domain"/>
    <property type="match status" value="1"/>
</dbReference>
<evidence type="ECO:0000256" key="8">
    <source>
        <dbReference type="ARBA" id="ARBA00022645"/>
    </source>
</evidence>
<dbReference type="eggNOG" id="COG0744">
    <property type="taxonomic scope" value="Bacteria"/>
</dbReference>
<dbReference type="GO" id="GO:0030288">
    <property type="term" value="C:outer membrane-bounded periplasmic space"/>
    <property type="evidence" value="ECO:0007669"/>
    <property type="project" value="TreeGrafter"/>
</dbReference>
<comment type="pathway">
    <text evidence="3 23">Cell wall biogenesis; peptidoglycan biosynthesis.</text>
</comment>
<evidence type="ECO:0000256" key="12">
    <source>
        <dbReference type="ARBA" id="ARBA00022801"/>
    </source>
</evidence>
<dbReference type="GO" id="GO:0009252">
    <property type="term" value="P:peptidoglycan biosynthetic process"/>
    <property type="evidence" value="ECO:0007669"/>
    <property type="project" value="UniProtKB-UniRule"/>
</dbReference>
<dbReference type="GO" id="GO:0005886">
    <property type="term" value="C:plasma membrane"/>
    <property type="evidence" value="ECO:0007669"/>
    <property type="project" value="UniProtKB-SubCell"/>
</dbReference>
<dbReference type="Gene3D" id="3.40.710.10">
    <property type="entry name" value="DD-peptidase/beta-lactamase superfamily"/>
    <property type="match status" value="1"/>
</dbReference>
<dbReference type="InterPro" id="IPR011813">
    <property type="entry name" value="PBP_1b"/>
</dbReference>
<comment type="function">
    <text evidence="1 23">Cell wall formation. Synthesis of cross-linked peptidoglycan from the lipid intermediates. The enzyme has a penicillin-insensitive transglycosylase N-terminal domain (formation of linear glycan strands) and a penicillin-sensitive transpeptidase C-terminal domain (cross-linking of the peptide subunits).</text>
</comment>
<keyword evidence="7" id="KW-1003">Cell membrane</keyword>
<evidence type="ECO:0000256" key="24">
    <source>
        <dbReference type="PIRSR" id="PIRSR002799-1"/>
    </source>
</evidence>
<feature type="transmembrane region" description="Helical" evidence="26">
    <location>
        <begin position="27"/>
        <end position="50"/>
    </location>
</feature>
<feature type="region of interest" description="Disordered" evidence="25">
    <location>
        <begin position="778"/>
        <end position="813"/>
    </location>
</feature>
<evidence type="ECO:0000256" key="4">
    <source>
        <dbReference type="ARBA" id="ARBA00007090"/>
    </source>
</evidence>
<dbReference type="GO" id="GO:0006508">
    <property type="term" value="P:proteolysis"/>
    <property type="evidence" value="ECO:0007669"/>
    <property type="project" value="UniProtKB-KW"/>
</dbReference>
<feature type="domain" description="Glycosyl transferase family 51" evidence="28">
    <location>
        <begin position="172"/>
        <end position="341"/>
    </location>
</feature>
<dbReference type="InterPro" id="IPR001264">
    <property type="entry name" value="Glyco_trans_51"/>
</dbReference>
<proteinExistence type="inferred from homology"/>
<evidence type="ECO:0000256" key="11">
    <source>
        <dbReference type="ARBA" id="ARBA00022679"/>
    </source>
</evidence>
<evidence type="ECO:0000256" key="26">
    <source>
        <dbReference type="SAM" id="Phobius"/>
    </source>
</evidence>
<evidence type="ECO:0000259" key="29">
    <source>
        <dbReference type="Pfam" id="PF14814"/>
    </source>
</evidence>
<protein>
    <recommendedName>
        <fullName evidence="6 22">Penicillin-binding protein 1B</fullName>
        <shortName evidence="23">PBP-1b</shortName>
        <shortName evidence="23">PBP1b</shortName>
    </recommendedName>
    <alternativeName>
        <fullName evidence="19 23">Murein polymerase</fullName>
    </alternativeName>
</protein>
<evidence type="ECO:0000256" key="14">
    <source>
        <dbReference type="ARBA" id="ARBA00022984"/>
    </source>
</evidence>
<evidence type="ECO:0000256" key="1">
    <source>
        <dbReference type="ARBA" id="ARBA00002624"/>
    </source>
</evidence>
<feature type="active site" description="Proton donor; for transglycosylase activity" evidence="24">
    <location>
        <position position="196"/>
    </location>
</feature>
<dbReference type="EMBL" id="AWXU01000006">
    <property type="protein sequence ID" value="KFN51412.1"/>
    <property type="molecule type" value="Genomic_DNA"/>
</dbReference>
<comment type="similarity">
    <text evidence="5 23">In the N-terminal section; belongs to the glycosyltransferase 51 family.</text>
</comment>
<comment type="caution">
    <text evidence="30">The sequence shown here is derived from an EMBL/GenBank/DDBJ whole genome shotgun (WGS) entry which is preliminary data.</text>
</comment>
<keyword evidence="16" id="KW-0046">Antibiotic resistance</keyword>
<dbReference type="InterPro" id="IPR050396">
    <property type="entry name" value="Glycosyltr_51/Transpeptidase"/>
</dbReference>
<evidence type="ECO:0000256" key="22">
    <source>
        <dbReference type="NCBIfam" id="TIGR02071"/>
    </source>
</evidence>
<comment type="catalytic activity">
    <reaction evidence="20">
        <text>Preferential cleavage: (Ac)2-L-Lys-D-Ala-|-D-Ala. Also transpeptidation of peptidyl-alanyl moieties that are N-acyl substituents of D-alanine.</text>
        <dbReference type="EC" id="3.4.16.4"/>
    </reaction>
</comment>
<dbReference type="UniPathway" id="UPA00219"/>
<keyword evidence="13 23" id="KW-0133">Cell shape</keyword>
<evidence type="ECO:0000256" key="5">
    <source>
        <dbReference type="ARBA" id="ARBA00007739"/>
    </source>
</evidence>
<dbReference type="OrthoDB" id="9766909at2"/>
<name>A0A091BIS9_9GAMM</name>
<evidence type="ECO:0000259" key="27">
    <source>
        <dbReference type="Pfam" id="PF00905"/>
    </source>
</evidence>
<evidence type="ECO:0000313" key="31">
    <source>
        <dbReference type="Proteomes" id="UP000029391"/>
    </source>
</evidence>
<feature type="domain" description="Bifunctional transglycosylase second" evidence="29">
    <location>
        <begin position="76"/>
        <end position="159"/>
    </location>
</feature>
<evidence type="ECO:0000259" key="28">
    <source>
        <dbReference type="Pfam" id="PF00912"/>
    </source>
</evidence>
<evidence type="ECO:0000256" key="16">
    <source>
        <dbReference type="ARBA" id="ARBA00023251"/>
    </source>
</evidence>
<feature type="active site" description="Acyl-ester intermediate; for transpeptidase activity" evidence="24">
    <location>
        <position position="473"/>
    </location>
</feature>
<keyword evidence="15 26" id="KW-0472">Membrane</keyword>
<evidence type="ECO:0000256" key="2">
    <source>
        <dbReference type="ARBA" id="ARBA00004236"/>
    </source>
</evidence>
<dbReference type="GO" id="GO:0046677">
    <property type="term" value="P:response to antibiotic"/>
    <property type="evidence" value="ECO:0007669"/>
    <property type="project" value="UniProtKB-UniRule"/>
</dbReference>
<evidence type="ECO:0000256" key="25">
    <source>
        <dbReference type="SAM" id="MobiDB-lite"/>
    </source>
</evidence>
<dbReference type="InterPro" id="IPR001460">
    <property type="entry name" value="PCN-bd_Tpept"/>
</dbReference>
<dbReference type="NCBIfam" id="TIGR02071">
    <property type="entry name" value="PBP_1b"/>
    <property type="match status" value="1"/>
</dbReference>
<evidence type="ECO:0000256" key="19">
    <source>
        <dbReference type="ARBA" id="ARBA00032454"/>
    </source>
</evidence>
<gene>
    <name evidence="30" type="ORF">P873_02795</name>
</gene>
<dbReference type="Pfam" id="PF00912">
    <property type="entry name" value="Transgly"/>
    <property type="match status" value="1"/>
</dbReference>
<evidence type="ECO:0000256" key="7">
    <source>
        <dbReference type="ARBA" id="ARBA00022475"/>
    </source>
</evidence>
<accession>A0A091BIS9</accession>
<keyword evidence="31" id="KW-1185">Reference proteome</keyword>
<comment type="catalytic activity">
    <reaction evidence="21">
        <text>[GlcNAc-(1-&gt;4)-Mur2Ac(oyl-L-Ala-gamma-D-Glu-L-Lys-D-Ala-D-Ala)](n)-di-trans,octa-cis-undecaprenyl diphosphate + beta-D-GlcNAc-(1-&gt;4)-Mur2Ac(oyl-L-Ala-gamma-D-Glu-L-Lys-D-Ala-D-Ala)-di-trans,octa-cis-undecaprenyl diphosphate = [GlcNAc-(1-&gt;4)-Mur2Ac(oyl-L-Ala-gamma-D-Glu-L-Lys-D-Ala-D-Ala)](n+1)-di-trans,octa-cis-undecaprenyl diphosphate + di-trans,octa-cis-undecaprenyl diphosphate + H(+)</text>
        <dbReference type="Rhea" id="RHEA:23708"/>
        <dbReference type="Rhea" id="RHEA-COMP:9602"/>
        <dbReference type="Rhea" id="RHEA-COMP:9603"/>
        <dbReference type="ChEBI" id="CHEBI:15378"/>
        <dbReference type="ChEBI" id="CHEBI:58405"/>
        <dbReference type="ChEBI" id="CHEBI:60033"/>
        <dbReference type="ChEBI" id="CHEBI:78435"/>
        <dbReference type="EC" id="2.4.99.28"/>
    </reaction>
</comment>
<dbReference type="Pfam" id="PF14814">
    <property type="entry name" value="UB2H"/>
    <property type="match status" value="1"/>
</dbReference>
<dbReference type="AlphaFoldDB" id="A0A091BIS9"/>
<dbReference type="GO" id="GO:0008955">
    <property type="term" value="F:peptidoglycan glycosyltransferase activity"/>
    <property type="evidence" value="ECO:0007669"/>
    <property type="project" value="UniProtKB-UniRule"/>
</dbReference>
<dbReference type="InterPro" id="IPR036950">
    <property type="entry name" value="PBP_transglycosylase"/>
</dbReference>
<dbReference type="STRING" id="1121013.GCA_000426365_01214"/>
<evidence type="ECO:0000256" key="15">
    <source>
        <dbReference type="ARBA" id="ARBA00023136"/>
    </source>
</evidence>
<evidence type="ECO:0000256" key="21">
    <source>
        <dbReference type="ARBA" id="ARBA00049902"/>
    </source>
</evidence>
<keyword evidence="10 23" id="KW-0328">Glycosyltransferase</keyword>
<evidence type="ECO:0000256" key="10">
    <source>
        <dbReference type="ARBA" id="ARBA00022676"/>
    </source>
</evidence>
<keyword evidence="12" id="KW-0378">Hydrolase</keyword>
<dbReference type="PANTHER" id="PTHR32282">
    <property type="entry name" value="BINDING PROTEIN TRANSPEPTIDASE, PUTATIVE-RELATED"/>
    <property type="match status" value="1"/>
</dbReference>
<dbReference type="Proteomes" id="UP000029391">
    <property type="component" value="Unassembled WGS sequence"/>
</dbReference>
<comment type="similarity">
    <text evidence="4 23">In the C-terminal section; belongs to the transpeptidase family.</text>
</comment>